<gene>
    <name evidence="2" type="ORF">OS493_038373</name>
</gene>
<accession>A0A9W9YHG3</accession>
<feature type="compositionally biased region" description="Polar residues" evidence="1">
    <location>
        <begin position="36"/>
        <end position="46"/>
    </location>
</feature>
<feature type="region of interest" description="Disordered" evidence="1">
    <location>
        <begin position="805"/>
        <end position="829"/>
    </location>
</feature>
<feature type="region of interest" description="Disordered" evidence="1">
    <location>
        <begin position="1579"/>
        <end position="1603"/>
    </location>
</feature>
<reference evidence="2" key="1">
    <citation type="submission" date="2023-01" db="EMBL/GenBank/DDBJ databases">
        <title>Genome assembly of the deep-sea coral Lophelia pertusa.</title>
        <authorList>
            <person name="Herrera S."/>
            <person name="Cordes E."/>
        </authorList>
    </citation>
    <scope>NUCLEOTIDE SEQUENCE</scope>
    <source>
        <strain evidence="2">USNM1676648</strain>
        <tissue evidence="2">Polyp</tissue>
    </source>
</reference>
<evidence type="ECO:0000313" key="3">
    <source>
        <dbReference type="Proteomes" id="UP001163046"/>
    </source>
</evidence>
<feature type="region of interest" description="Disordered" evidence="1">
    <location>
        <begin position="25"/>
        <end position="54"/>
    </location>
</feature>
<sequence length="1603" mass="182122">MSNLSRKMQRKQSRKPVHQVNKYRFEESHSRHSPFQKDNSINSSNIHVHPPDIGRVTKNQPIEAKMCENISEILSSHQLPLSTENVIEINHMCKKLGSVLHRITKCDISQLEERSTNKLVGHRTFQGEEITEEMSLPVQTLLSYWVGEPVQSTKGHAMLFIYNIIMRLLSKNCIPPLIQSISEYVGHSSNSKERVDVLSHLRACCSSKHTNKSLMEEASEFKPTFSTSTSIVCALDNLQKGLSHSFHKIGQEDNIMVHATNCIAVERPPTENMGTDRKEAKDLKYGFVNATTVMATKFEAFKQEKSIECAMALHQLVTSACPTINPLSENTDLESSETGEVVDTRSSCSSLDVPMESKQESNSQSIADSLQTNRSEQHTAGSWNEKSKFSTVEQFIIPQKSDCKNTVTMFIEEVKARYINQSRKRVLCAADQKLYDIFQELKDDKPEECNEVSCFLEMFHVSWNIDKMIYASYSQLGLRELYAAIGYVSDEHFLYVSQCRNVHRSHYLLTEMSLAVKAEIFSAFLDANQEIKSAFVQAGREKAKISKIMENYQPSYQKWQDQMIKTNPMMKLWLQFIDVVTCSEAAWDAQRTGDHNLFMASITGDIGIAPFFFAWGRCHYDHSVIEQLRDNMAECEVLSEVKDKGGLFARWSGDVSMSLGYLLELYMRFTKEAAPALDEAGQAWIRAATLLPALEQNRENLFNFLEANRSRNAIHRTFNPDFRHVHIFWHLLRRNNILLLNSSHLETFNVQYVIPLTNEDQQENIILVPSLSLFQQSTHEINKVAIGQPESDLTSLIDLIDESNTSVTDQDPDHSYAKTTHDHPTESVPSGMISKLSLLSGKSHSSSSFIFPEFAIQEYWSQSSAQQAMTTSQEESCAAENWFTGQKVQNAFLESRSMGYEQVKEMESLVTNKNINGSTKALKKEMKTRKTVEAVPGSHQRVNHSQAKQVPLKILPSDVKKALQELKGDAYVLDDQPFPPQFTKDGIQKATTTKSAVKDLLSKEFGLKTIETPSMAEYDGILVDGNFSLYRTPPEKCKNVQQITSWFVYKNIKPMLHRNVTLVMCYDKAKFVTLIKGQERQERWLKNNIANKQDHSLKLLQLYQPGPVLDNNHAPPIGLVRSSRQVRDQYLHCIMKELFSNPSKYLPSNMEFVIVVDGGHALNEDAEDDVPVILYCDGKLLHKLIGFNAVNSHGEAEHVVFFYMLLLSSLVEKWAIISEDADTILKSLATSKERYQINGNSKLHVLVPPKGEHKEFSAYDVDKCVSGIHKHHSLSNFQHPVETVVFNLLDMGCGDYVESVHNMSPAFSLQVLMALLSEDLVSEELDKETRQVVKELSYPPPHDLYPSFKQYQQIYKCRYFQKNRSLFRKEVICESEPLENLSVSEIKERIISMGSMKTQSGKDKLIKQAAHLEAASHCVKVWKVNLKLQKPEDNAQEVKHLKLKDVPYTGIQAKVWLNKEHPQDHLPNLHALQLKYQRACAAFFLCTAASNRNPILPQGDMTCFGFSKIDDQKQWSVDNTKMNFGAARLLGMNNKKDRNNQCQAILQRGPKLGQQCTAHPLLNSNYCGRHKSWNEVTSTLTDDRTSVKHPVSPTSTGSEKRKS</sequence>
<feature type="region of interest" description="Disordered" evidence="1">
    <location>
        <begin position="1"/>
        <end position="20"/>
    </location>
</feature>
<feature type="compositionally biased region" description="Basic residues" evidence="1">
    <location>
        <begin position="7"/>
        <end position="17"/>
    </location>
</feature>
<organism evidence="2 3">
    <name type="scientific">Desmophyllum pertusum</name>
    <dbReference type="NCBI Taxonomy" id="174260"/>
    <lineage>
        <taxon>Eukaryota</taxon>
        <taxon>Metazoa</taxon>
        <taxon>Cnidaria</taxon>
        <taxon>Anthozoa</taxon>
        <taxon>Hexacorallia</taxon>
        <taxon>Scleractinia</taxon>
        <taxon>Caryophylliina</taxon>
        <taxon>Caryophylliidae</taxon>
        <taxon>Desmophyllum</taxon>
    </lineage>
</organism>
<keyword evidence="3" id="KW-1185">Reference proteome</keyword>
<evidence type="ECO:0000256" key="1">
    <source>
        <dbReference type="SAM" id="MobiDB-lite"/>
    </source>
</evidence>
<feature type="region of interest" description="Disordered" evidence="1">
    <location>
        <begin position="328"/>
        <end position="383"/>
    </location>
</feature>
<name>A0A9W9YHG3_9CNID</name>
<protein>
    <submittedName>
        <fullName evidence="2">Uncharacterized protein</fullName>
    </submittedName>
</protein>
<dbReference type="Proteomes" id="UP001163046">
    <property type="component" value="Unassembled WGS sequence"/>
</dbReference>
<proteinExistence type="predicted"/>
<dbReference type="EMBL" id="MU827396">
    <property type="protein sequence ID" value="KAJ7350124.1"/>
    <property type="molecule type" value="Genomic_DNA"/>
</dbReference>
<feature type="compositionally biased region" description="Polar residues" evidence="1">
    <location>
        <begin position="360"/>
        <end position="383"/>
    </location>
</feature>
<evidence type="ECO:0000313" key="2">
    <source>
        <dbReference type="EMBL" id="KAJ7350124.1"/>
    </source>
</evidence>
<feature type="compositionally biased region" description="Basic and acidic residues" evidence="1">
    <location>
        <begin position="811"/>
        <end position="825"/>
    </location>
</feature>
<comment type="caution">
    <text evidence="2">The sequence shown here is derived from an EMBL/GenBank/DDBJ whole genome shotgun (WGS) entry which is preliminary data.</text>
</comment>